<dbReference type="EMBL" id="CP000499">
    <property type="protein sequence ID" value="ABN66765.2"/>
    <property type="molecule type" value="Genomic_DNA"/>
</dbReference>
<dbReference type="OMA" id="DPGMRYL"/>
<dbReference type="InterPro" id="IPR016137">
    <property type="entry name" value="RGS"/>
</dbReference>
<evidence type="ECO:0000313" key="5">
    <source>
        <dbReference type="Proteomes" id="UP000002258"/>
    </source>
</evidence>
<dbReference type="InterPro" id="IPR000591">
    <property type="entry name" value="DEP_dom"/>
</dbReference>
<keyword evidence="5" id="KW-1185">Reference proteome</keyword>
<keyword evidence="1" id="KW-0734">Signal transduction inhibitor</keyword>
<dbReference type="HOGENOM" id="CLU_024143_0_0_1"/>
<dbReference type="Gene3D" id="1.10.10.10">
    <property type="entry name" value="Winged helix-like DNA-binding domain superfamily/Winged helix DNA-binding domain"/>
    <property type="match status" value="1"/>
</dbReference>
<dbReference type="PROSITE" id="PS50186">
    <property type="entry name" value="DEP"/>
    <property type="match status" value="1"/>
</dbReference>
<proteinExistence type="predicted"/>
<dbReference type="InterPro" id="IPR036388">
    <property type="entry name" value="WH-like_DNA-bd_sf"/>
</dbReference>
<protein>
    <submittedName>
        <fullName evidence="4">Uncharacterized protein</fullName>
    </submittedName>
</protein>
<gene>
    <name evidence="4" type="ORF">PICST_36268</name>
</gene>
<dbReference type="eggNOG" id="KOG3589">
    <property type="taxonomic scope" value="Eukaryota"/>
</dbReference>
<dbReference type="GO" id="GO:0005886">
    <property type="term" value="C:plasma membrane"/>
    <property type="evidence" value="ECO:0007669"/>
    <property type="project" value="EnsemblFungi"/>
</dbReference>
<dbReference type="AlphaFoldDB" id="A3LVE1"/>
<evidence type="ECO:0000256" key="1">
    <source>
        <dbReference type="ARBA" id="ARBA00022700"/>
    </source>
</evidence>
<feature type="domain" description="DEP" evidence="3">
    <location>
        <begin position="317"/>
        <end position="384"/>
    </location>
</feature>
<dbReference type="Pfam" id="PF00615">
    <property type="entry name" value="RGS"/>
    <property type="match status" value="1"/>
</dbReference>
<dbReference type="InterPro" id="IPR036305">
    <property type="entry name" value="RGS_sf"/>
</dbReference>
<dbReference type="KEGG" id="pic:PICST_36268"/>
<dbReference type="STRING" id="322104.A3LVE1"/>
<organism evidence="4 5">
    <name type="scientific">Scheffersomyces stipitis (strain ATCC 58785 / CBS 6054 / NBRC 10063 / NRRL Y-11545)</name>
    <name type="common">Yeast</name>
    <name type="synonym">Pichia stipitis</name>
    <dbReference type="NCBI Taxonomy" id="322104"/>
    <lineage>
        <taxon>Eukaryota</taxon>
        <taxon>Fungi</taxon>
        <taxon>Dikarya</taxon>
        <taxon>Ascomycota</taxon>
        <taxon>Saccharomycotina</taxon>
        <taxon>Pichiomycetes</taxon>
        <taxon>Debaryomycetaceae</taxon>
        <taxon>Scheffersomyces</taxon>
    </lineage>
</organism>
<dbReference type="InParanoid" id="A3LVE1"/>
<dbReference type="InterPro" id="IPR044926">
    <property type="entry name" value="RGS_subdomain_2"/>
</dbReference>
<dbReference type="FunCoup" id="A3LVE1">
    <property type="interactions" value="135"/>
</dbReference>
<sequence>MSTQIVPETSAEVTNKSNRTLHERVQTGFSRTPSGKIYERDIKDIFSLLMICLKLDECSNFSKVKLNPLHKLYPFTFYLDKALETMQNLKVCVEQSSTTTSISYSINRDLSLALVKKFYEAKLIHSAAQRTRAEPKHNVPLQPTPKGVALLHSYCKRIGMKNADFPPILKSNFNSMNLVQFDRDPVTDRILYSEHLIQLLFKKMIGMEPNIWGVKNEPDQIITIDTMNEEEAFEFFDVAMGSGTLHSFEGNNDWKIAEHVNSRTSEIGNKTPGAIISPFYHRYFSNPESDSHVQYYVSSVGVRHFAFNVFKTKGTEVVLNNCLSGKAISQWLTDCSDILNPYHAKELGNLLLRYNLIEPILFPPSKSCAVRFIADRDCFYSISQLGEKVGDWSKFLRGEDISTQGVKNIVEVNLLGSCLHKLNSTDEDFFAASTNANLSKILLKEIIKDPGTKFLFKSHLEKEYCSENLDAYLQLRQFEVKVTTLGKLLQYNSVTSDPNNDNIHFQIEKLSNACLSQAYHIYFTYLSLDSPFVLNIDYKLRAKISSIMVTYASTVQEISTGSYEKSELLETRLESAQSDKNKVGRVLICLSEIRIVFSEISRDIYHLMEVDSYPKFLSSSTYKEILSTVKFSE</sequence>
<dbReference type="OrthoDB" id="196547at2759"/>
<dbReference type="RefSeq" id="XP_001384794.2">
    <property type="nucleotide sequence ID" value="XM_001384757.1"/>
</dbReference>
<dbReference type="Pfam" id="PF25889">
    <property type="entry name" value="WHD_Fungal_DR"/>
    <property type="match status" value="1"/>
</dbReference>
<accession>A3LVE1</accession>
<dbReference type="SUPFAM" id="SSF48097">
    <property type="entry name" value="Regulator of G-protein signaling, RGS"/>
    <property type="match status" value="1"/>
</dbReference>
<dbReference type="PROSITE" id="PS50132">
    <property type="entry name" value="RGS"/>
    <property type="match status" value="1"/>
</dbReference>
<evidence type="ECO:0000259" key="3">
    <source>
        <dbReference type="PROSITE" id="PS50186"/>
    </source>
</evidence>
<dbReference type="GO" id="GO:0009968">
    <property type="term" value="P:negative regulation of signal transduction"/>
    <property type="evidence" value="ECO:0007669"/>
    <property type="project" value="UniProtKB-KW"/>
</dbReference>
<dbReference type="CDD" id="cd04450">
    <property type="entry name" value="DEP_RGS7-like"/>
    <property type="match status" value="1"/>
</dbReference>
<dbReference type="Gene3D" id="1.10.167.10">
    <property type="entry name" value="Regulator of G-protein Signalling 4, domain 2"/>
    <property type="match status" value="1"/>
</dbReference>
<dbReference type="SMART" id="SM00315">
    <property type="entry name" value="RGS"/>
    <property type="match status" value="1"/>
</dbReference>
<dbReference type="PANTHER" id="PTHR10845:SF192">
    <property type="entry name" value="DOUBLE HIT, ISOFORM B"/>
    <property type="match status" value="1"/>
</dbReference>
<dbReference type="InterPro" id="IPR058855">
    <property type="entry name" value="RGS1/SST2-like_Fungal-DR"/>
</dbReference>
<dbReference type="Proteomes" id="UP000002258">
    <property type="component" value="Chromosome 5"/>
</dbReference>
<name>A3LVE1_PICST</name>
<dbReference type="GeneID" id="4839076"/>
<feature type="domain" description="RGS" evidence="2">
    <location>
        <begin position="442"/>
        <end position="626"/>
    </location>
</feature>
<reference evidence="4" key="1">
    <citation type="journal article" date="2007" name="Nat. Biotechnol.">
        <title>Genome sequence of the lignocellulose-bioconverting and xylose-fermenting yeast Pichia stipitis.</title>
        <authorList>
            <person name="Jeffries T.W."/>
            <person name="Grigoriev I.V."/>
            <person name="Grimwood J."/>
            <person name="Laplaza J.M."/>
            <person name="Aerts A."/>
            <person name="Salamov A."/>
            <person name="Schmutz J."/>
            <person name="Lindquist E."/>
            <person name="Dehal P."/>
            <person name="Shapiro H."/>
            <person name="Jin Y.S."/>
            <person name="Passoth V."/>
            <person name="Richardson P.M."/>
        </authorList>
    </citation>
    <scope>NUCLEOTIDE SEQUENCE [LARGE SCALE GENOMIC DNA]</scope>
    <source>
        <strain evidence="4">CBS 6054</strain>
    </source>
</reference>
<evidence type="ECO:0000313" key="4">
    <source>
        <dbReference type="EMBL" id="ABN66765.2"/>
    </source>
</evidence>
<dbReference type="PANTHER" id="PTHR10845">
    <property type="entry name" value="REGULATOR OF G PROTEIN SIGNALING"/>
    <property type="match status" value="1"/>
</dbReference>
<dbReference type="InterPro" id="IPR036390">
    <property type="entry name" value="WH_DNA-bd_sf"/>
</dbReference>
<dbReference type="GO" id="GO:0000747">
    <property type="term" value="P:conjugation with cellular fusion"/>
    <property type="evidence" value="ECO:0007669"/>
    <property type="project" value="EnsemblFungi"/>
</dbReference>
<dbReference type="GO" id="GO:0071444">
    <property type="term" value="P:cellular response to pheromone"/>
    <property type="evidence" value="ECO:0007669"/>
    <property type="project" value="EnsemblFungi"/>
</dbReference>
<dbReference type="GO" id="GO:0035556">
    <property type="term" value="P:intracellular signal transduction"/>
    <property type="evidence" value="ECO:0007669"/>
    <property type="project" value="InterPro"/>
</dbReference>
<dbReference type="GO" id="GO:0005096">
    <property type="term" value="F:GTPase activator activity"/>
    <property type="evidence" value="ECO:0007669"/>
    <property type="project" value="EnsemblFungi"/>
</dbReference>
<evidence type="ECO:0000259" key="2">
    <source>
        <dbReference type="PROSITE" id="PS50132"/>
    </source>
</evidence>
<dbReference type="SUPFAM" id="SSF46785">
    <property type="entry name" value="Winged helix' DNA-binding domain"/>
    <property type="match status" value="1"/>
</dbReference>